<evidence type="ECO:0000313" key="3">
    <source>
        <dbReference type="Proteomes" id="UP000284706"/>
    </source>
</evidence>
<feature type="compositionally biased region" description="Polar residues" evidence="1">
    <location>
        <begin position="74"/>
        <end position="88"/>
    </location>
</feature>
<feature type="compositionally biased region" description="Polar residues" evidence="1">
    <location>
        <begin position="167"/>
        <end position="178"/>
    </location>
</feature>
<feature type="region of interest" description="Disordered" evidence="1">
    <location>
        <begin position="156"/>
        <end position="182"/>
    </location>
</feature>
<protein>
    <submittedName>
        <fullName evidence="2">Uncharacterized protein</fullName>
    </submittedName>
</protein>
<dbReference type="Proteomes" id="UP000284706">
    <property type="component" value="Unassembled WGS sequence"/>
</dbReference>
<accession>A0A409WLT4</accession>
<dbReference type="EMBL" id="NHYE01004999">
    <property type="protein sequence ID" value="PPQ79484.1"/>
    <property type="molecule type" value="Genomic_DNA"/>
</dbReference>
<feature type="region of interest" description="Disordered" evidence="1">
    <location>
        <begin position="211"/>
        <end position="235"/>
    </location>
</feature>
<evidence type="ECO:0000256" key="1">
    <source>
        <dbReference type="SAM" id="MobiDB-lite"/>
    </source>
</evidence>
<reference evidence="2 3" key="1">
    <citation type="journal article" date="2018" name="Evol. Lett.">
        <title>Horizontal gene cluster transfer increased hallucinogenic mushroom diversity.</title>
        <authorList>
            <person name="Reynolds H.T."/>
            <person name="Vijayakumar V."/>
            <person name="Gluck-Thaler E."/>
            <person name="Korotkin H.B."/>
            <person name="Matheny P.B."/>
            <person name="Slot J.C."/>
        </authorList>
    </citation>
    <scope>NUCLEOTIDE SEQUENCE [LARGE SCALE GENOMIC DNA]</scope>
    <source>
        <strain evidence="2 3">SRW20</strain>
    </source>
</reference>
<feature type="compositionally biased region" description="Low complexity" evidence="1">
    <location>
        <begin position="211"/>
        <end position="224"/>
    </location>
</feature>
<dbReference type="AlphaFoldDB" id="A0A409WLT4"/>
<sequence length="1009" mass="110882">MPNAADWLLDPPLHLPWTIPSALGMPSLPSVKSTLSVPCRSLVFQSPTTIFTEHKILFKGYLAEPRGRWDKESGNSPPTYHGSQTPTSLPKFEAHKRAYTRVSDIKRTIGALGLTGGYRNVDLYSLRTVVDISKATEIEAGEAYAWVDRTSRAQIAPSPGRRRVVDSPSTLPSNSTPKSKGVKYGEDCAWMARTSRAQRCFSLPQVQAVANSPTTIPSNSTSKSQESEGGTAYMRVYPPPRKRANSVPYASPPPHRASARFANPTSFSSTRLIGRIDDGGCVCPGRQSGGQLVRIAGFESLRLTADASSTDSSRQPPSPSTGARDLTRSQVAVVQWVLAASSFLRATASLSSRDAIRPPPNPPTRTPNLTSYQRVEHRRDPPAASQADGVVDAGSVLRNLLEPMGPHRVKNVESSRDAMRQPPYHPRKRGSRRDWNGGDLGGAIALSTLVEWVSWSRQRLPPPDYKVATPPAREYEAAKSRGREESVQSAGAPLWAAGCRLSTAVPRLQALADQDSRHGELEESVGRYRAGLPPPPLLSLLCSPSTPHLRRRYPIANAQPAHQNQQRRRQRVWLRDSKEQRGCSLLGRPRTMPLPLYFHFHLHSRSTSLTLADLDSHHGELKESGWACAEACGLAGMPRSMRAFELQWLGQHQHLSSSSILSTLHSDLHHLAPFENSTPHYEGADGCSQVGVRTAPTTRPQNDIGEDRSVVEGAWTSWGLQDVQGRLGPTRTSTGEGRFWVTWAGAAAFWEVLAACGVGALAMPFQEAKTTPPRRLFLLQVDLPPQRSKTERQTGGDSTSSGYGWSCLSQAGNEVWCWDVSGRPLGSKSARDNWDCSGRLWEAGKTSQMPHFCPQGEIFDLRVKGRQGVAAGRSAVVAAAAGRVWFSVAKAKWCWVDGVEPQMKSPREEKQRFNDVGGVSLAPERFPAKLQHERIECDQGLRIGLRHPYLIKAVWQTNRGLLGEARQFAYTWVISGEGLRRHKVFNVDARKATVSKADLTVLISAWRKS</sequence>
<evidence type="ECO:0000313" key="2">
    <source>
        <dbReference type="EMBL" id="PPQ79484.1"/>
    </source>
</evidence>
<feature type="compositionally biased region" description="Basic and acidic residues" evidence="1">
    <location>
        <begin position="410"/>
        <end position="419"/>
    </location>
</feature>
<feature type="compositionally biased region" description="Polar residues" evidence="1">
    <location>
        <begin position="306"/>
        <end position="315"/>
    </location>
</feature>
<feature type="region of interest" description="Disordered" evidence="1">
    <location>
        <begin position="68"/>
        <end position="89"/>
    </location>
</feature>
<feature type="region of interest" description="Disordered" evidence="1">
    <location>
        <begin position="305"/>
        <end position="326"/>
    </location>
</feature>
<feature type="region of interest" description="Disordered" evidence="1">
    <location>
        <begin position="353"/>
        <end position="388"/>
    </location>
</feature>
<organism evidence="2 3">
    <name type="scientific">Gymnopilus dilepis</name>
    <dbReference type="NCBI Taxonomy" id="231916"/>
    <lineage>
        <taxon>Eukaryota</taxon>
        <taxon>Fungi</taxon>
        <taxon>Dikarya</taxon>
        <taxon>Basidiomycota</taxon>
        <taxon>Agaricomycotina</taxon>
        <taxon>Agaricomycetes</taxon>
        <taxon>Agaricomycetidae</taxon>
        <taxon>Agaricales</taxon>
        <taxon>Agaricineae</taxon>
        <taxon>Hymenogastraceae</taxon>
        <taxon>Gymnopilus</taxon>
    </lineage>
</organism>
<name>A0A409WLT4_9AGAR</name>
<dbReference type="InParanoid" id="A0A409WLT4"/>
<feature type="region of interest" description="Disordered" evidence="1">
    <location>
        <begin position="401"/>
        <end position="436"/>
    </location>
</feature>
<comment type="caution">
    <text evidence="2">The sequence shown here is derived from an EMBL/GenBank/DDBJ whole genome shotgun (WGS) entry which is preliminary data.</text>
</comment>
<gene>
    <name evidence="2" type="ORF">CVT26_015251</name>
</gene>
<keyword evidence="3" id="KW-1185">Reference proteome</keyword>
<proteinExistence type="predicted"/>